<dbReference type="EMBL" id="FOCD01000001">
    <property type="protein sequence ID" value="SEM47580.1"/>
    <property type="molecule type" value="Genomic_DNA"/>
</dbReference>
<evidence type="ECO:0000313" key="1">
    <source>
        <dbReference type="EMBL" id="SEM47580.1"/>
    </source>
</evidence>
<organism evidence="1 2">
    <name type="scientific">Terribacillus saccharophilus</name>
    <dbReference type="NCBI Taxonomy" id="361277"/>
    <lineage>
        <taxon>Bacteria</taxon>
        <taxon>Bacillati</taxon>
        <taxon>Bacillota</taxon>
        <taxon>Bacilli</taxon>
        <taxon>Bacillales</taxon>
        <taxon>Bacillaceae</taxon>
        <taxon>Terribacillus</taxon>
    </lineage>
</organism>
<proteinExistence type="predicted"/>
<comment type="caution">
    <text evidence="1">The sequence shown here is derived from an EMBL/GenBank/DDBJ whole genome shotgun (WGS) entry which is preliminary data.</text>
</comment>
<accession>A0AAX2E978</accession>
<dbReference type="Proteomes" id="UP000199735">
    <property type="component" value="Unassembled WGS sequence"/>
</dbReference>
<dbReference type="AlphaFoldDB" id="A0AAX2E978"/>
<evidence type="ECO:0000313" key="2">
    <source>
        <dbReference type="Proteomes" id="UP000199735"/>
    </source>
</evidence>
<protein>
    <submittedName>
        <fullName evidence="1">Uncharacterized protein</fullName>
    </submittedName>
</protein>
<sequence length="218" mass="24353">MYSNSVNATKELEILSNSYLFKISIFTNHGLEVSISEDISKIFGIIDVMQSINAGIPPQLSNLYRKGGFSMEIVKSPSVAPVIASLPSLQQQIYRDVREAFVLATEAGQYYMADEDDEIVMMPFAEKYDLTLTEIAFHYSGAECSIAQFQATHLGSSPPADFEKWAMKKGNTVVSRYDDVQKCIMVSVNGCKAIPYHELPVSSFSELFRSYTFSSLFK</sequence>
<reference evidence="1 2" key="1">
    <citation type="submission" date="2016-10" db="EMBL/GenBank/DDBJ databases">
        <authorList>
            <person name="Varghese N."/>
            <person name="Submissions S."/>
        </authorList>
    </citation>
    <scope>NUCLEOTIDE SEQUENCE [LARGE SCALE GENOMIC DNA]</scope>
    <source>
        <strain evidence="1 2">DSM 21619</strain>
    </source>
</reference>
<name>A0AAX2E978_9BACI</name>
<gene>
    <name evidence="1" type="ORF">SAMN04489762_0162</name>
</gene>